<dbReference type="SUPFAM" id="SSF56487">
    <property type="entry name" value="SRCR-like"/>
    <property type="match status" value="1"/>
</dbReference>
<accession>A0AAV7K1D0</accession>
<dbReference type="Proteomes" id="UP001165289">
    <property type="component" value="Unassembled WGS sequence"/>
</dbReference>
<dbReference type="AlphaFoldDB" id="A0AAV7K1D0"/>
<keyword evidence="3" id="KW-0732">Signal</keyword>
<proteinExistence type="predicted"/>
<dbReference type="EMBL" id="JAKMXF010000222">
    <property type="protein sequence ID" value="KAI6654564.1"/>
    <property type="molecule type" value="Genomic_DNA"/>
</dbReference>
<feature type="domain" description="SRCR" evidence="4">
    <location>
        <begin position="215"/>
        <end position="324"/>
    </location>
</feature>
<dbReference type="PROSITE" id="PS50287">
    <property type="entry name" value="SRCR_2"/>
    <property type="match status" value="1"/>
</dbReference>
<feature type="signal peptide" evidence="3">
    <location>
        <begin position="1"/>
        <end position="18"/>
    </location>
</feature>
<dbReference type="Pfam" id="PF00530">
    <property type="entry name" value="SRCR"/>
    <property type="match status" value="1"/>
</dbReference>
<gene>
    <name evidence="5" type="ORF">LOD99_960</name>
</gene>
<evidence type="ECO:0000256" key="2">
    <source>
        <dbReference type="PROSITE-ProRule" id="PRU00196"/>
    </source>
</evidence>
<feature type="disulfide bond" evidence="2">
    <location>
        <begin position="291"/>
        <end position="301"/>
    </location>
</feature>
<feature type="chain" id="PRO_5043529601" description="SRCR domain-containing protein" evidence="3">
    <location>
        <begin position="19"/>
        <end position="333"/>
    </location>
</feature>
<reference evidence="5 6" key="1">
    <citation type="journal article" date="2023" name="BMC Biol.">
        <title>The compact genome of the sponge Oopsacas minuta (Hexactinellida) is lacking key metazoan core genes.</title>
        <authorList>
            <person name="Santini S."/>
            <person name="Schenkelaars Q."/>
            <person name="Jourda C."/>
            <person name="Duchesne M."/>
            <person name="Belahbib H."/>
            <person name="Rocher C."/>
            <person name="Selva M."/>
            <person name="Riesgo A."/>
            <person name="Vervoort M."/>
            <person name="Leys S.P."/>
            <person name="Kodjabachian L."/>
            <person name="Le Bivic A."/>
            <person name="Borchiellini C."/>
            <person name="Claverie J.M."/>
            <person name="Renard E."/>
        </authorList>
    </citation>
    <scope>NUCLEOTIDE SEQUENCE [LARGE SCALE GENOMIC DNA]</scope>
    <source>
        <strain evidence="5">SPO-2</strain>
    </source>
</reference>
<evidence type="ECO:0000313" key="5">
    <source>
        <dbReference type="EMBL" id="KAI6654564.1"/>
    </source>
</evidence>
<comment type="caution">
    <text evidence="5">The sequence shown here is derived from an EMBL/GenBank/DDBJ whole genome shotgun (WGS) entry which is preliminary data.</text>
</comment>
<organism evidence="5 6">
    <name type="scientific">Oopsacas minuta</name>
    <dbReference type="NCBI Taxonomy" id="111878"/>
    <lineage>
        <taxon>Eukaryota</taxon>
        <taxon>Metazoa</taxon>
        <taxon>Porifera</taxon>
        <taxon>Hexactinellida</taxon>
        <taxon>Hexasterophora</taxon>
        <taxon>Lyssacinosida</taxon>
        <taxon>Leucopsacidae</taxon>
        <taxon>Oopsacas</taxon>
    </lineage>
</organism>
<evidence type="ECO:0000256" key="1">
    <source>
        <dbReference type="ARBA" id="ARBA00023157"/>
    </source>
</evidence>
<sequence length="333" mass="38096">MFVIFFLLFISFLFGCLSQSIGVTNCPSEIGFLDSSSFNPDSSHYFFYFYSGAEANGSSNRFIFPNLSVSCYVNVEKIVLFQGLPYACFDARAQYVFDLWSLDPDNPGRYELIYTEILKDTGTSVSTRINLYPNADLIMYPGDVIGFRDAALNFFSNLEPKKVTPTYWGIIQPFTSCRTFSTTELGEDVVLEGNWAPSFNFSLVPQSPTATEFQIKYDRNQIESVQTIQLYHRGIYKPICNHIWHIRTADVLCQIANFSHAVYADTELTYESSSMIKRDLSEYYWLDYLYCPMYFVEPQKCLRSSWECVSNCTTYSQTAATSCAMVSNSVDNY</sequence>
<evidence type="ECO:0000313" key="6">
    <source>
        <dbReference type="Proteomes" id="UP001165289"/>
    </source>
</evidence>
<evidence type="ECO:0000256" key="3">
    <source>
        <dbReference type="SAM" id="SignalP"/>
    </source>
</evidence>
<keyword evidence="6" id="KW-1185">Reference proteome</keyword>
<dbReference type="Gene3D" id="3.10.250.10">
    <property type="entry name" value="SRCR-like domain"/>
    <property type="match status" value="1"/>
</dbReference>
<keyword evidence="1 2" id="KW-1015">Disulfide bond</keyword>
<comment type="caution">
    <text evidence="2">Lacks conserved residue(s) required for the propagation of feature annotation.</text>
</comment>
<evidence type="ECO:0000259" key="4">
    <source>
        <dbReference type="PROSITE" id="PS50287"/>
    </source>
</evidence>
<dbReference type="InterPro" id="IPR036772">
    <property type="entry name" value="SRCR-like_dom_sf"/>
</dbReference>
<name>A0AAV7K1D0_9METZ</name>
<protein>
    <recommendedName>
        <fullName evidence="4">SRCR domain-containing protein</fullName>
    </recommendedName>
</protein>
<dbReference type="InterPro" id="IPR001190">
    <property type="entry name" value="SRCR"/>
</dbReference>
<dbReference type="GO" id="GO:0016020">
    <property type="term" value="C:membrane"/>
    <property type="evidence" value="ECO:0007669"/>
    <property type="project" value="InterPro"/>
</dbReference>